<sequence length="232" mass="25024">MLLYDLLLDAAIIQAETQAHLSDLIGEDSPYDGDWSLDLGAGLFSKASTSGADPFVAQAELLGSAAPGPGTWLWAWANADFPPSIVERSALIRNFGEQYDVAELRDGEVPLGEAEPREFAWWMGGVAALLLGQLPTYTFEADASTIGAIVLADDRLRLPEPTVPRLMRSVGEALQALPVAARSVWAWGDVRGAQVEEVPEGLRITLPDGHAEFRFDEHDRLIDMSGQALPSA</sequence>
<name>A0A0N9Y4Q7_MYCFO</name>
<evidence type="ECO:0000313" key="1">
    <source>
        <dbReference type="EMBL" id="ALI28108.1"/>
    </source>
</evidence>
<dbReference type="STRING" id="1766.XA26_43040"/>
<dbReference type="AlphaFoldDB" id="A0A0N9Y4Q7"/>
<accession>A0A0N9Y4Q7</accession>
<dbReference type="KEGG" id="mft:XA26_43040"/>
<reference evidence="1 2" key="1">
    <citation type="journal article" date="2015" name="MBio">
        <title>Enzymatic Degradation of Phenazines Can Generate Energy and Protect Sensitive Organisms from Toxicity.</title>
        <authorList>
            <person name="Costa K.C."/>
            <person name="Bergkessel M."/>
            <person name="Saunders S."/>
            <person name="Korlach J."/>
            <person name="Newman D.K."/>
        </authorList>
    </citation>
    <scope>NUCLEOTIDE SEQUENCE [LARGE SCALE GENOMIC DNA]</scope>
    <source>
        <strain evidence="1 2">CT6</strain>
    </source>
</reference>
<dbReference type="InterPro" id="IPR049249">
    <property type="entry name" value="DUF6882"/>
</dbReference>
<dbReference type="RefSeq" id="WP_054602893.1">
    <property type="nucleotide sequence ID" value="NZ_CP011269.1"/>
</dbReference>
<dbReference type="EMBL" id="CP011269">
    <property type="protein sequence ID" value="ALI28108.1"/>
    <property type="molecule type" value="Genomic_DNA"/>
</dbReference>
<gene>
    <name evidence="1" type="ORF">XA26_43040</name>
</gene>
<keyword evidence="2" id="KW-1185">Reference proteome</keyword>
<dbReference type="Pfam" id="PF21813">
    <property type="entry name" value="DUF6882"/>
    <property type="match status" value="1"/>
</dbReference>
<protein>
    <submittedName>
        <fullName evidence="1">Uncharacterized protein</fullName>
    </submittedName>
</protein>
<dbReference type="Proteomes" id="UP000057134">
    <property type="component" value="Chromosome"/>
</dbReference>
<organism evidence="1 2">
    <name type="scientific">Mycolicibacterium fortuitum</name>
    <name type="common">Mycobacterium fortuitum</name>
    <dbReference type="NCBI Taxonomy" id="1766"/>
    <lineage>
        <taxon>Bacteria</taxon>
        <taxon>Bacillati</taxon>
        <taxon>Actinomycetota</taxon>
        <taxon>Actinomycetes</taxon>
        <taxon>Mycobacteriales</taxon>
        <taxon>Mycobacteriaceae</taxon>
        <taxon>Mycolicibacterium</taxon>
    </lineage>
</organism>
<evidence type="ECO:0000313" key="2">
    <source>
        <dbReference type="Proteomes" id="UP000057134"/>
    </source>
</evidence>
<proteinExistence type="predicted"/>
<dbReference type="PATRIC" id="fig|1766.6.peg.4280"/>